<dbReference type="PROSITE" id="PS00028">
    <property type="entry name" value="ZINC_FINGER_C2H2_1"/>
    <property type="match status" value="1"/>
</dbReference>
<dbReference type="Pfam" id="PF00096">
    <property type="entry name" value="zf-C2H2"/>
    <property type="match status" value="3"/>
</dbReference>
<keyword evidence="4 7" id="KW-0863">Zinc-finger</keyword>
<dbReference type="InterPro" id="IPR013087">
    <property type="entry name" value="Znf_C2H2_type"/>
</dbReference>
<gene>
    <name evidence="9" type="ORF">KUF71_005762</name>
</gene>
<evidence type="ECO:0000256" key="3">
    <source>
        <dbReference type="ARBA" id="ARBA00022737"/>
    </source>
</evidence>
<organism evidence="9 10">
    <name type="scientific">Frankliniella fusca</name>
    <dbReference type="NCBI Taxonomy" id="407009"/>
    <lineage>
        <taxon>Eukaryota</taxon>
        <taxon>Metazoa</taxon>
        <taxon>Ecdysozoa</taxon>
        <taxon>Arthropoda</taxon>
        <taxon>Hexapoda</taxon>
        <taxon>Insecta</taxon>
        <taxon>Pterygota</taxon>
        <taxon>Neoptera</taxon>
        <taxon>Paraneoptera</taxon>
        <taxon>Thysanoptera</taxon>
        <taxon>Terebrantia</taxon>
        <taxon>Thripoidea</taxon>
        <taxon>Thripidae</taxon>
        <taxon>Frankliniella</taxon>
    </lineage>
</organism>
<reference evidence="9" key="2">
    <citation type="journal article" date="2023" name="BMC Genomics">
        <title>Pest status, molecular evolution, and epigenetic factors derived from the genome assembly of Frankliniella fusca, a thysanopteran phytovirus vector.</title>
        <authorList>
            <person name="Catto M.A."/>
            <person name="Labadie P.E."/>
            <person name="Jacobson A.L."/>
            <person name="Kennedy G.G."/>
            <person name="Srinivasan R."/>
            <person name="Hunt B.G."/>
        </authorList>
    </citation>
    <scope>NUCLEOTIDE SEQUENCE</scope>
    <source>
        <strain evidence="9">PL_HMW_Pooled</strain>
    </source>
</reference>
<evidence type="ECO:0000313" key="10">
    <source>
        <dbReference type="Proteomes" id="UP001219518"/>
    </source>
</evidence>
<reference evidence="9" key="1">
    <citation type="submission" date="2021-07" db="EMBL/GenBank/DDBJ databases">
        <authorList>
            <person name="Catto M.A."/>
            <person name="Jacobson A."/>
            <person name="Kennedy G."/>
            <person name="Labadie P."/>
            <person name="Hunt B.G."/>
            <person name="Srinivasan R."/>
        </authorList>
    </citation>
    <scope>NUCLEOTIDE SEQUENCE</scope>
    <source>
        <strain evidence="9">PL_HMW_Pooled</strain>
        <tissue evidence="9">Head</tissue>
    </source>
</reference>
<evidence type="ECO:0000259" key="8">
    <source>
        <dbReference type="PROSITE" id="PS50157"/>
    </source>
</evidence>
<dbReference type="InterPro" id="IPR050888">
    <property type="entry name" value="ZnF_C2H2-type_TF"/>
</dbReference>
<comment type="caution">
    <text evidence="9">The sequence shown here is derived from an EMBL/GenBank/DDBJ whole genome shotgun (WGS) entry which is preliminary data.</text>
</comment>
<dbReference type="Gene3D" id="3.30.160.60">
    <property type="entry name" value="Classic Zinc Finger"/>
    <property type="match status" value="2"/>
</dbReference>
<keyword evidence="2" id="KW-0479">Metal-binding</keyword>
<evidence type="ECO:0000313" key="9">
    <source>
        <dbReference type="EMBL" id="KAK3915455.1"/>
    </source>
</evidence>
<dbReference type="PROSITE" id="PS50157">
    <property type="entry name" value="ZINC_FINGER_C2H2_2"/>
    <property type="match status" value="2"/>
</dbReference>
<comment type="subcellular location">
    <subcellularLocation>
        <location evidence="1">Nucleus</location>
    </subcellularLocation>
</comment>
<evidence type="ECO:0000256" key="5">
    <source>
        <dbReference type="ARBA" id="ARBA00022833"/>
    </source>
</evidence>
<dbReference type="Proteomes" id="UP001219518">
    <property type="component" value="Unassembled WGS sequence"/>
</dbReference>
<dbReference type="PANTHER" id="PTHR24406">
    <property type="entry name" value="TRANSCRIPTIONAL REPRESSOR CTCFL-RELATED"/>
    <property type="match status" value="1"/>
</dbReference>
<protein>
    <submittedName>
        <fullName evidence="9">Longitudinals lacking protein, isoform G</fullName>
    </submittedName>
</protein>
<proteinExistence type="predicted"/>
<keyword evidence="10" id="KW-1185">Reference proteome</keyword>
<keyword evidence="3" id="KW-0677">Repeat</keyword>
<keyword evidence="6" id="KW-0539">Nucleus</keyword>
<dbReference type="AlphaFoldDB" id="A0AAE1LDI6"/>
<evidence type="ECO:0000256" key="1">
    <source>
        <dbReference type="ARBA" id="ARBA00004123"/>
    </source>
</evidence>
<dbReference type="InterPro" id="IPR036236">
    <property type="entry name" value="Znf_C2H2_sf"/>
</dbReference>
<dbReference type="GO" id="GO:0005634">
    <property type="term" value="C:nucleus"/>
    <property type="evidence" value="ECO:0007669"/>
    <property type="project" value="UniProtKB-SubCell"/>
</dbReference>
<feature type="domain" description="C2H2-type" evidence="8">
    <location>
        <begin position="167"/>
        <end position="194"/>
    </location>
</feature>
<accession>A0AAE1LDI6</accession>
<dbReference type="EMBL" id="JAHWGI010000440">
    <property type="protein sequence ID" value="KAK3915455.1"/>
    <property type="molecule type" value="Genomic_DNA"/>
</dbReference>
<evidence type="ECO:0000256" key="2">
    <source>
        <dbReference type="ARBA" id="ARBA00022723"/>
    </source>
</evidence>
<sequence length="234" mass="26424">MNGTSVEKNPATPVLTAPTALSNILISTVTSPPSTKISARLCLQSSNKCSAEWCWGEGSLVPSNSDQTTSDPFKQVYPCPNNCGRSYSWKRSLNRHLHLECGKERRYPCPYCPYRNSRKDNLAVHVNRRHADLIDPNCFRTGMEQKSLLPNSWTTGDRGGSVPAGHHRCPDCGRIYRWKHGLQRHMALECGNKEPRFQCPYCPFKCTRKDNLTSHIFRRHSGINIKAALARLNL</sequence>
<dbReference type="GO" id="GO:0008270">
    <property type="term" value="F:zinc ion binding"/>
    <property type="evidence" value="ECO:0007669"/>
    <property type="project" value="UniProtKB-KW"/>
</dbReference>
<dbReference type="SUPFAM" id="SSF57667">
    <property type="entry name" value="beta-beta-alpha zinc fingers"/>
    <property type="match status" value="2"/>
</dbReference>
<name>A0AAE1LDI6_9NEOP</name>
<evidence type="ECO:0000256" key="4">
    <source>
        <dbReference type="ARBA" id="ARBA00022771"/>
    </source>
</evidence>
<dbReference type="SMART" id="SM00355">
    <property type="entry name" value="ZnF_C2H2"/>
    <property type="match status" value="4"/>
</dbReference>
<evidence type="ECO:0000256" key="7">
    <source>
        <dbReference type="PROSITE-ProRule" id="PRU00042"/>
    </source>
</evidence>
<feature type="domain" description="C2H2-type" evidence="8">
    <location>
        <begin position="77"/>
        <end position="105"/>
    </location>
</feature>
<keyword evidence="5" id="KW-0862">Zinc</keyword>
<evidence type="ECO:0000256" key="6">
    <source>
        <dbReference type="ARBA" id="ARBA00023242"/>
    </source>
</evidence>